<name>A0A0H2V6M4_ECOL6</name>
<proteinExistence type="predicted"/>
<organism evidence="1 2">
    <name type="scientific">Escherichia coli O6:H1 (strain CFT073 / ATCC 700928 / UPEC)</name>
    <dbReference type="NCBI Taxonomy" id="199310"/>
    <lineage>
        <taxon>Bacteria</taxon>
        <taxon>Pseudomonadati</taxon>
        <taxon>Pseudomonadota</taxon>
        <taxon>Gammaproteobacteria</taxon>
        <taxon>Enterobacterales</taxon>
        <taxon>Enterobacteriaceae</taxon>
        <taxon>Escherichia</taxon>
    </lineage>
</organism>
<gene>
    <name evidence="1" type="ordered locus">c1506</name>
</gene>
<dbReference type="EMBL" id="AE014075">
    <property type="protein sequence ID" value="AAN79975.1"/>
    <property type="molecule type" value="Genomic_DNA"/>
</dbReference>
<sequence length="145" mass="16069">MGDCGRINGLGLNGLRGNYQHPEYDGLCFRPLQFEVPENINGLGWFPRCSPLANFENINQLPPQPLRLLPVVRNFLRFPIQCHAAIVGQHFKNADPYVAHIHIIKLDTITANHLSNHTNIIFGGHAVRLRGLFVGLLADSGNAAD</sequence>
<evidence type="ECO:0000313" key="2">
    <source>
        <dbReference type="Proteomes" id="UP000001410"/>
    </source>
</evidence>
<dbReference type="AlphaFoldDB" id="A0A0H2V6M4"/>
<reference evidence="1 2" key="1">
    <citation type="journal article" date="2002" name="Proc. Natl. Acad. Sci. U.S.A.">
        <title>Extensive mosaic structure revealed by the complete genome sequence of uropathogenic Escherichia coli.</title>
        <authorList>
            <person name="Welch R.A."/>
            <person name="Burland V."/>
            <person name="Plunkett G.III."/>
            <person name="Redford P."/>
            <person name="Roesch P."/>
            <person name="Rasko D."/>
            <person name="Buckles E.L."/>
            <person name="Liou S.R."/>
            <person name="Boutin A."/>
            <person name="Hackett J."/>
            <person name="Stroud D."/>
            <person name="Mayhew G.F."/>
            <person name="Rose D.J."/>
            <person name="Zhou S."/>
            <person name="Schwartz D.C."/>
            <person name="Perna N.T."/>
            <person name="Mobley H.L."/>
            <person name="Donnenberg M.S."/>
            <person name="Blattner F.R."/>
        </authorList>
    </citation>
    <scope>NUCLEOTIDE SEQUENCE [LARGE SCALE GENOMIC DNA]</scope>
    <source>
        <strain evidence="2">CFT073 / ATCC 700928 / UPEC</strain>
    </source>
</reference>
<dbReference type="Proteomes" id="UP000001410">
    <property type="component" value="Chromosome"/>
</dbReference>
<keyword evidence="2" id="KW-1185">Reference proteome</keyword>
<dbReference type="KEGG" id="ecc:c1506"/>
<accession>A0A0H2V6M4</accession>
<evidence type="ECO:0000313" key="1">
    <source>
        <dbReference type="EMBL" id="AAN79975.1"/>
    </source>
</evidence>
<protein>
    <submittedName>
        <fullName evidence="1">Uncharacterized protein</fullName>
    </submittedName>
</protein>
<dbReference type="HOGENOM" id="CLU_149228_0_0_6"/>